<keyword evidence="8" id="KW-1185">Reference proteome</keyword>
<evidence type="ECO:0000256" key="3">
    <source>
        <dbReference type="ARBA" id="ARBA00022764"/>
    </source>
</evidence>
<accession>A0A2R8CGU2</accession>
<evidence type="ECO:0000259" key="6">
    <source>
        <dbReference type="Pfam" id="PF16889"/>
    </source>
</evidence>
<dbReference type="InterPro" id="IPR031680">
    <property type="entry name" value="Hepar_II_III_N"/>
</dbReference>
<dbReference type="EMBL" id="ONZG01000029">
    <property type="protein sequence ID" value="SPJ31508.1"/>
    <property type="molecule type" value="Genomic_DNA"/>
</dbReference>
<evidence type="ECO:0000256" key="1">
    <source>
        <dbReference type="ARBA" id="ARBA00004418"/>
    </source>
</evidence>
<dbReference type="GO" id="GO:0042597">
    <property type="term" value="C:periplasmic space"/>
    <property type="evidence" value="ECO:0007669"/>
    <property type="project" value="UniProtKB-SubCell"/>
</dbReference>
<keyword evidence="4" id="KW-0456">Lyase</keyword>
<proteinExistence type="predicted"/>
<dbReference type="Gene3D" id="1.50.10.100">
    <property type="entry name" value="Chondroitin AC/alginate lyase"/>
    <property type="match status" value="1"/>
</dbReference>
<feature type="domain" description="Heparinase II/III-like C-terminal" evidence="5">
    <location>
        <begin position="295"/>
        <end position="526"/>
    </location>
</feature>
<evidence type="ECO:0000313" key="7">
    <source>
        <dbReference type="EMBL" id="SPJ31508.1"/>
    </source>
</evidence>
<dbReference type="InterPro" id="IPR008929">
    <property type="entry name" value="Chondroitin_lyas"/>
</dbReference>
<dbReference type="PANTHER" id="PTHR39210">
    <property type="entry name" value="HEPARIN-SULFATE LYASE"/>
    <property type="match status" value="1"/>
</dbReference>
<comment type="subcellular location">
    <subcellularLocation>
        <location evidence="1">Periplasm</location>
    </subcellularLocation>
</comment>
<organism evidence="7 8">
    <name type="scientific">Falsiruegeria mediterranea M17</name>
    <dbReference type="NCBI Taxonomy" id="1200281"/>
    <lineage>
        <taxon>Bacteria</taxon>
        <taxon>Pseudomonadati</taxon>
        <taxon>Pseudomonadota</taxon>
        <taxon>Alphaproteobacteria</taxon>
        <taxon>Rhodobacterales</taxon>
        <taxon>Roseobacteraceae</taxon>
        <taxon>Falsiruegeria</taxon>
    </lineage>
</organism>
<protein>
    <submittedName>
        <fullName evidence="7">Uncharacterized protein</fullName>
    </submittedName>
</protein>
<dbReference type="RefSeq" id="WP_108792711.1">
    <property type="nucleotide sequence ID" value="NZ_ONZG01000029.1"/>
</dbReference>
<dbReference type="Gene3D" id="2.70.98.70">
    <property type="match status" value="1"/>
</dbReference>
<dbReference type="InterPro" id="IPR012480">
    <property type="entry name" value="Hepar_II_III_C"/>
</dbReference>
<dbReference type="Proteomes" id="UP000244898">
    <property type="component" value="Unassembled WGS sequence"/>
</dbReference>
<feature type="domain" description="Heparin-sulfate lyase N-terminal" evidence="6">
    <location>
        <begin position="24"/>
        <end position="220"/>
    </location>
</feature>
<dbReference type="Pfam" id="PF16889">
    <property type="entry name" value="Hepar_II_III_N"/>
    <property type="match status" value="1"/>
</dbReference>
<gene>
    <name evidence="7" type="ORF">TRM7615_05051</name>
</gene>
<dbReference type="OrthoDB" id="9787373at2"/>
<dbReference type="SUPFAM" id="SSF48230">
    <property type="entry name" value="Chondroitin AC/alginate lyase"/>
    <property type="match status" value="1"/>
</dbReference>
<evidence type="ECO:0000256" key="2">
    <source>
        <dbReference type="ARBA" id="ARBA00022729"/>
    </source>
</evidence>
<dbReference type="PANTHER" id="PTHR39210:SF1">
    <property type="entry name" value="HEPARIN-SULFATE LYASE"/>
    <property type="match status" value="1"/>
</dbReference>
<evidence type="ECO:0000313" key="8">
    <source>
        <dbReference type="Proteomes" id="UP000244898"/>
    </source>
</evidence>
<keyword evidence="3" id="KW-0574">Periplasm</keyword>
<dbReference type="GO" id="GO:0016829">
    <property type="term" value="F:lyase activity"/>
    <property type="evidence" value="ECO:0007669"/>
    <property type="project" value="UniProtKB-KW"/>
</dbReference>
<keyword evidence="2" id="KW-0732">Signal</keyword>
<sequence length="539" mass="62207">MKKDSYEWGKQILDRGEWFAPRFGTASLSEPIDWFQNPFSNRSWVWLLHQFSFFRDLFAVDDEEGGTRGMEFALRTVQSWWAQFPDYDAAPKDIWHDHGSAFRALNLIQLYRRLEDLGTRQDDLVYLQGLIDVHATYLSLEEKYSRNSNHGLDQSLVLFQLAKEFPQSSWSQSHAATARQRLVFEVDNAFAPDGGHLENSVHYQVVGIVQLLEILAVEQSYCAPEDGIIPDLKERIDLALKRLCFMVSPLGNFTLIGDTEANMRPDPFARTTWVPDHLPNWQFVRSKGRLGEPPAKPDMMLKETGWIVMRDTWSGPEDIHLISKCGYNKQYHRHDDDTAIILHGFGTEWITDGGLYAYQERDPLRLLLRSHKGHSLSYPDGVTPVRRLAESEVRSCVKQRYSGAYRAHVTLESHMFPEFVSVRKIFFDRRKKLLELHDVITPTSSEGEARPYVTQFLIPGDKEVEVIEDQRVSIRSETHRLEITCSVPPSSIDVVKGQEEPELRGWRSPRFGVKEDVHSLCFHHHAPTLDCSYSLQFMV</sequence>
<evidence type="ECO:0000259" key="5">
    <source>
        <dbReference type="Pfam" id="PF07940"/>
    </source>
</evidence>
<reference evidence="8" key="1">
    <citation type="submission" date="2018-03" db="EMBL/GenBank/DDBJ databases">
        <authorList>
            <person name="Rodrigo-Torres L."/>
            <person name="Arahal R. D."/>
            <person name="Lucena T."/>
        </authorList>
    </citation>
    <scope>NUCLEOTIDE SEQUENCE [LARGE SCALE GENOMIC DNA]</scope>
    <source>
        <strain evidence="8">CECT 7615</strain>
    </source>
</reference>
<dbReference type="Pfam" id="PF07940">
    <property type="entry name" value="Hepar_II_III_C"/>
    <property type="match status" value="1"/>
</dbReference>
<evidence type="ECO:0000256" key="4">
    <source>
        <dbReference type="ARBA" id="ARBA00023239"/>
    </source>
</evidence>
<name>A0A2R8CGU2_9RHOB</name>
<dbReference type="AlphaFoldDB" id="A0A2R8CGU2"/>